<comment type="caution">
    <text evidence="1">The sequence shown here is derived from an EMBL/GenBank/DDBJ whole genome shotgun (WGS) entry which is preliminary data.</text>
</comment>
<sequence length="58" mass="6249">MGTEKVLKTLQDAGEPMKAGEIAEASGLDKKDVEKAMKELKATGQIVSPKRCYWAPGN</sequence>
<dbReference type="Gene3D" id="1.10.10.10">
    <property type="entry name" value="Winged helix-like DNA-binding domain superfamily/Winged helix DNA-binding domain"/>
    <property type="match status" value="1"/>
</dbReference>
<accession>A0A4R6H914</accession>
<gene>
    <name evidence="1" type="ORF">DET52_101150</name>
</gene>
<reference evidence="1 2" key="1">
    <citation type="submission" date="2019-03" db="EMBL/GenBank/DDBJ databases">
        <title>Freshwater and sediment microbial communities from various areas in North America, analyzing microbe dynamics in response to fracking.</title>
        <authorList>
            <person name="Lamendella R."/>
        </authorList>
    </citation>
    <scope>NUCLEOTIDE SEQUENCE [LARGE SCALE GENOMIC DNA]</scope>
    <source>
        <strain evidence="1 2">114D</strain>
    </source>
</reference>
<protein>
    <recommendedName>
        <fullName evidence="3">MarR family transcriptional regulator</fullName>
    </recommendedName>
</protein>
<dbReference type="OrthoDB" id="15623at2"/>
<proteinExistence type="predicted"/>
<dbReference type="InterPro" id="IPR036390">
    <property type="entry name" value="WH_DNA-bd_sf"/>
</dbReference>
<dbReference type="AlphaFoldDB" id="A0A4R6H914"/>
<dbReference type="SUPFAM" id="SSF46785">
    <property type="entry name" value="Winged helix' DNA-binding domain"/>
    <property type="match status" value="1"/>
</dbReference>
<evidence type="ECO:0008006" key="3">
    <source>
        <dbReference type="Google" id="ProtNLM"/>
    </source>
</evidence>
<dbReference type="EMBL" id="SNWI01000001">
    <property type="protein sequence ID" value="TDO04802.1"/>
    <property type="molecule type" value="Genomic_DNA"/>
</dbReference>
<name>A0A4R6H914_9BACT</name>
<evidence type="ECO:0000313" key="1">
    <source>
        <dbReference type="EMBL" id="TDO04802.1"/>
    </source>
</evidence>
<dbReference type="Proteomes" id="UP000294848">
    <property type="component" value="Unassembled WGS sequence"/>
</dbReference>
<organism evidence="1 2">
    <name type="scientific">Sunxiuqinia elliptica</name>
    <dbReference type="NCBI Taxonomy" id="655355"/>
    <lineage>
        <taxon>Bacteria</taxon>
        <taxon>Pseudomonadati</taxon>
        <taxon>Bacteroidota</taxon>
        <taxon>Bacteroidia</taxon>
        <taxon>Marinilabiliales</taxon>
        <taxon>Prolixibacteraceae</taxon>
        <taxon>Sunxiuqinia</taxon>
    </lineage>
</organism>
<dbReference type="RefSeq" id="WP_133462957.1">
    <property type="nucleotide sequence ID" value="NZ_SNWI01000001.1"/>
</dbReference>
<evidence type="ECO:0000313" key="2">
    <source>
        <dbReference type="Proteomes" id="UP000294848"/>
    </source>
</evidence>
<dbReference type="InterPro" id="IPR036388">
    <property type="entry name" value="WH-like_DNA-bd_sf"/>
</dbReference>